<dbReference type="RefSeq" id="XP_018253996.1">
    <property type="nucleotide sequence ID" value="XM_018401889.1"/>
</dbReference>
<feature type="compositionally biased region" description="Polar residues" evidence="1">
    <location>
        <begin position="1"/>
        <end position="14"/>
    </location>
</feature>
<dbReference type="KEGG" id="fox:FOXG_21544"/>
<evidence type="ECO:0000256" key="1">
    <source>
        <dbReference type="SAM" id="MobiDB-lite"/>
    </source>
</evidence>
<dbReference type="PANTHER" id="PTHR38166">
    <property type="entry name" value="C2H2-TYPE DOMAIN-CONTAINING PROTEIN-RELATED"/>
    <property type="match status" value="1"/>
</dbReference>
<dbReference type="VEuPathDB" id="FungiDB:FOXG_21544"/>
<evidence type="ECO:0008006" key="4">
    <source>
        <dbReference type="Google" id="ProtNLM"/>
    </source>
</evidence>
<gene>
    <name evidence="2" type="ORF">FOXG_21544</name>
</gene>
<dbReference type="PANTHER" id="PTHR38166:SF1">
    <property type="entry name" value="C2H2-TYPE DOMAIN-CONTAINING PROTEIN"/>
    <property type="match status" value="1"/>
</dbReference>
<dbReference type="GeneID" id="28962250"/>
<organism evidence="2 3">
    <name type="scientific">Fusarium oxysporum f. sp. lycopersici (strain 4287 / CBS 123668 / FGSC 9935 / NRRL 34936)</name>
    <name type="common">Fusarium vascular wilt of tomato</name>
    <dbReference type="NCBI Taxonomy" id="426428"/>
    <lineage>
        <taxon>Eukaryota</taxon>
        <taxon>Fungi</taxon>
        <taxon>Dikarya</taxon>
        <taxon>Ascomycota</taxon>
        <taxon>Pezizomycotina</taxon>
        <taxon>Sordariomycetes</taxon>
        <taxon>Hypocreomycetidae</taxon>
        <taxon>Hypocreales</taxon>
        <taxon>Nectriaceae</taxon>
        <taxon>Fusarium</taxon>
        <taxon>Fusarium oxysporum species complex</taxon>
    </lineage>
</organism>
<dbReference type="OrthoDB" id="5241264at2759"/>
<sequence>MPGLNSENSTSRFQESMRSSDDYSSSEDNIPEDESCCEGQLRDSAFYTDEKIEDAMNHILSQAMQQFSKATRSSAAPGELDHFKCPFYASNPEGYRHCLARCDLRSVESVIMHMKRHHKKPPSCPMCSKTFETVAECDKHIMKRKCETGPLEVPDGINHYQKSQLRNKTKSKDYTDLGPEQRWEYIYKLVFPESQSYPSATMDTEGEKRVLQARVFWHAQGRKYVTEYCQTGSGFEIEDVQEVYKACLHALVERVVDKRLMF</sequence>
<accession>A0A0J9VYT4</accession>
<feature type="region of interest" description="Disordered" evidence="1">
    <location>
        <begin position="1"/>
        <end position="38"/>
    </location>
</feature>
<dbReference type="Proteomes" id="UP000009097">
    <property type="component" value="Chromosome 14"/>
</dbReference>
<evidence type="ECO:0000313" key="2">
    <source>
        <dbReference type="EMBL" id="KNB15951.1"/>
    </source>
</evidence>
<reference evidence="2 3" key="1">
    <citation type="journal article" date="2010" name="Nature">
        <title>Comparative genomics reveals mobile pathogenicity chromosomes in Fusarium.</title>
        <authorList>
            <person name="Ma L.J."/>
            <person name="van der Does H.C."/>
            <person name="Borkovich K.A."/>
            <person name="Coleman J.J."/>
            <person name="Daboussi M.J."/>
            <person name="Di Pietro A."/>
            <person name="Dufresne M."/>
            <person name="Freitag M."/>
            <person name="Grabherr M."/>
            <person name="Henrissat B."/>
            <person name="Houterman P.M."/>
            <person name="Kang S."/>
            <person name="Shim W.B."/>
            <person name="Woloshuk C."/>
            <person name="Xie X."/>
            <person name="Xu J.R."/>
            <person name="Antoniw J."/>
            <person name="Baker S.E."/>
            <person name="Bluhm B.H."/>
            <person name="Breakspear A."/>
            <person name="Brown D.W."/>
            <person name="Butchko R.A."/>
            <person name="Chapman S."/>
            <person name="Coulson R."/>
            <person name="Coutinho P.M."/>
            <person name="Danchin E.G."/>
            <person name="Diener A."/>
            <person name="Gale L.R."/>
            <person name="Gardiner D.M."/>
            <person name="Goff S."/>
            <person name="Hammond-Kosack K.E."/>
            <person name="Hilburn K."/>
            <person name="Hua-Van A."/>
            <person name="Jonkers W."/>
            <person name="Kazan K."/>
            <person name="Kodira C.D."/>
            <person name="Koehrsen M."/>
            <person name="Kumar L."/>
            <person name="Lee Y.H."/>
            <person name="Li L."/>
            <person name="Manners J.M."/>
            <person name="Miranda-Saavedra D."/>
            <person name="Mukherjee M."/>
            <person name="Park G."/>
            <person name="Park J."/>
            <person name="Park S.Y."/>
            <person name="Proctor R.H."/>
            <person name="Regev A."/>
            <person name="Ruiz-Roldan M.C."/>
            <person name="Sain D."/>
            <person name="Sakthikumar S."/>
            <person name="Sykes S."/>
            <person name="Schwartz D.C."/>
            <person name="Turgeon B.G."/>
            <person name="Wapinski I."/>
            <person name="Yoder O."/>
            <person name="Young S."/>
            <person name="Zeng Q."/>
            <person name="Zhou S."/>
            <person name="Galagan J."/>
            <person name="Cuomo C.A."/>
            <person name="Kistler H.C."/>
            <person name="Rep M."/>
        </authorList>
    </citation>
    <scope>NUCLEOTIDE SEQUENCE [LARGE SCALE GENOMIC DNA]</scope>
    <source>
        <strain evidence="3">4287 / CBS 123668 / FGSC 9935 / NRRL 34936</strain>
    </source>
</reference>
<protein>
    <recommendedName>
        <fullName evidence="4">C2H2-type domain-containing protein</fullName>
    </recommendedName>
</protein>
<dbReference type="AlphaFoldDB" id="A0A0J9VYT4"/>
<dbReference type="EMBL" id="DS231717">
    <property type="protein sequence ID" value="KNB15951.1"/>
    <property type="molecule type" value="Genomic_DNA"/>
</dbReference>
<proteinExistence type="predicted"/>
<evidence type="ECO:0000313" key="3">
    <source>
        <dbReference type="Proteomes" id="UP000009097"/>
    </source>
</evidence>
<name>A0A0J9VYT4_FUSO4</name>